<dbReference type="EMBL" id="NUEQ01000021">
    <property type="protein sequence ID" value="PEJ32952.1"/>
    <property type="molecule type" value="Genomic_DNA"/>
</dbReference>
<sequence>MKRYICSIIIGMVVILSIGTYYVKVASSASGLPMYTFKTLEGSSKELDPVIINGSHEANPYFESLTIESNQTTYSSEKSYFENLTGRQDAQMGRLMKEHRSFMRGKGFIDSFYEDSDFLAYASVNEDFTKSGNMEAEFDIALLEKKSNDESSFSLELPDQERKMNTNVVDVQLVHSKLQVLTTNDVNSNDDKQTKEVHLYTIDLANKKVIGDKTLLSETYNGNDQVEVGMPIDVAPTQSNNLILFSVIKGVNHEDGAYKEKPKESKLLSYHYETEKLETVNGSEKESLSLDMARSGYVDGKNLYAVDTKSDKYHIKTFDLSSQKITKDLELDLAVHKNEEYFATVKNGKVYILLGNDRYPEEMDYKTKPPRLLIADLKTGKTLYKGETVIQSAEQKKTKNLGFYVENIEVK</sequence>
<evidence type="ECO:0000313" key="2">
    <source>
        <dbReference type="EMBL" id="PEJ32952.1"/>
    </source>
</evidence>
<name>A0AAX0RRY2_9BACI</name>
<dbReference type="Proteomes" id="UP000220106">
    <property type="component" value="Unassembled WGS sequence"/>
</dbReference>
<comment type="caution">
    <text evidence="2">The sequence shown here is derived from an EMBL/GenBank/DDBJ whole genome shotgun (WGS) entry which is preliminary data.</text>
</comment>
<accession>A0AAX0RRY2</accession>
<dbReference type="SUPFAM" id="SSF63825">
    <property type="entry name" value="YWTD domain"/>
    <property type="match status" value="1"/>
</dbReference>
<dbReference type="AlphaFoldDB" id="A0AAX0RRY2"/>
<feature type="transmembrane region" description="Helical" evidence="1">
    <location>
        <begin position="5"/>
        <end position="23"/>
    </location>
</feature>
<keyword evidence="1" id="KW-1133">Transmembrane helix</keyword>
<dbReference type="RefSeq" id="WP_098176154.1">
    <property type="nucleotide sequence ID" value="NZ_NUEQ01000021.1"/>
</dbReference>
<gene>
    <name evidence="2" type="ORF">CN689_12760</name>
</gene>
<evidence type="ECO:0000256" key="1">
    <source>
        <dbReference type="SAM" id="Phobius"/>
    </source>
</evidence>
<organism evidence="2 3">
    <name type="scientific">Peribacillus butanolivorans</name>
    <dbReference type="NCBI Taxonomy" id="421767"/>
    <lineage>
        <taxon>Bacteria</taxon>
        <taxon>Bacillati</taxon>
        <taxon>Bacillota</taxon>
        <taxon>Bacilli</taxon>
        <taxon>Bacillales</taxon>
        <taxon>Bacillaceae</taxon>
        <taxon>Peribacillus</taxon>
    </lineage>
</organism>
<evidence type="ECO:0000313" key="3">
    <source>
        <dbReference type="Proteomes" id="UP000220106"/>
    </source>
</evidence>
<evidence type="ECO:0008006" key="4">
    <source>
        <dbReference type="Google" id="ProtNLM"/>
    </source>
</evidence>
<keyword evidence="1" id="KW-0812">Transmembrane</keyword>
<reference evidence="2 3" key="1">
    <citation type="submission" date="2017-09" db="EMBL/GenBank/DDBJ databases">
        <title>Large-scale bioinformatics analysis of Bacillus genomes uncovers conserved roles of natural products in bacterial physiology.</title>
        <authorList>
            <consortium name="Agbiome Team Llc"/>
            <person name="Bleich R.M."/>
            <person name="Kirk G.J."/>
            <person name="Santa Maria K.C."/>
            <person name="Allen S.E."/>
            <person name="Farag S."/>
            <person name="Shank E.A."/>
            <person name="Bowers A."/>
        </authorList>
    </citation>
    <scope>NUCLEOTIDE SEQUENCE [LARGE SCALE GENOMIC DNA]</scope>
    <source>
        <strain evidence="2 3">AFS003229</strain>
    </source>
</reference>
<keyword evidence="1" id="KW-0472">Membrane</keyword>
<protein>
    <recommendedName>
        <fullName evidence="4">HlyD family secretion protein</fullName>
    </recommendedName>
</protein>
<proteinExistence type="predicted"/>